<feature type="domain" description="DUF8180" evidence="1">
    <location>
        <begin position="10"/>
        <end position="68"/>
    </location>
</feature>
<dbReference type="Pfam" id="PF26551">
    <property type="entry name" value="DUF8180"/>
    <property type="match status" value="1"/>
</dbReference>
<gene>
    <name evidence="2" type="ORF">HWN40_08645</name>
</gene>
<dbReference type="GeneID" id="55821738"/>
<dbReference type="InterPro" id="IPR058493">
    <property type="entry name" value="DUF8180"/>
</dbReference>
<evidence type="ECO:0000313" key="3">
    <source>
        <dbReference type="Proteomes" id="UP000509594"/>
    </source>
</evidence>
<keyword evidence="3" id="KW-1185">Reference proteome</keyword>
<evidence type="ECO:0000313" key="2">
    <source>
        <dbReference type="EMBL" id="QLC50303.1"/>
    </source>
</evidence>
<name>A0A7D5I5E3_9EURY</name>
<reference evidence="2 3" key="1">
    <citation type="submission" date="2020-06" db="EMBL/GenBank/DDBJ databases">
        <title>Methanolobus halotolerans sp. nov., isolated from a saline lake Tus in Siberia.</title>
        <authorList>
            <person name="Shen Y."/>
            <person name="Chen S.-C."/>
            <person name="Lai M.-C."/>
            <person name="Huang H.-H."/>
            <person name="Chiu H.-H."/>
            <person name="Tang S.-L."/>
            <person name="Rogozin D.Y."/>
            <person name="Degermendzhy A.G."/>
        </authorList>
    </citation>
    <scope>NUCLEOTIDE SEQUENCE [LARGE SCALE GENOMIC DNA]</scope>
    <source>
        <strain evidence="2 3">DSM 21339</strain>
    </source>
</reference>
<proteinExistence type="predicted"/>
<protein>
    <recommendedName>
        <fullName evidence="1">DUF8180 domain-containing protein</fullName>
    </recommendedName>
</protein>
<evidence type="ECO:0000259" key="1">
    <source>
        <dbReference type="Pfam" id="PF26551"/>
    </source>
</evidence>
<organism evidence="2 3">
    <name type="scientific">Methanolobus zinderi</name>
    <dbReference type="NCBI Taxonomy" id="536044"/>
    <lineage>
        <taxon>Archaea</taxon>
        <taxon>Methanobacteriati</taxon>
        <taxon>Methanobacteriota</taxon>
        <taxon>Stenosarchaea group</taxon>
        <taxon>Methanomicrobia</taxon>
        <taxon>Methanosarcinales</taxon>
        <taxon>Methanosarcinaceae</taxon>
        <taxon>Methanolobus</taxon>
    </lineage>
</organism>
<accession>A0A7D5I5E3</accession>
<dbReference type="EMBL" id="CP058215">
    <property type="protein sequence ID" value="QLC50303.1"/>
    <property type="molecule type" value="Genomic_DNA"/>
</dbReference>
<dbReference type="RefSeq" id="WP_176965359.1">
    <property type="nucleotide sequence ID" value="NZ_CP058215.1"/>
</dbReference>
<dbReference type="AlphaFoldDB" id="A0A7D5I5E3"/>
<sequence>MTTEIDRDKLTHLLEHWIEHNHSHSKSFKEWAEKVKEAGYDELAEDILLAEKKMDECSAVLEKAREKL</sequence>
<dbReference type="OrthoDB" id="132969at2157"/>
<dbReference type="Proteomes" id="UP000509594">
    <property type="component" value="Chromosome"/>
</dbReference>
<dbReference type="KEGG" id="mzi:HWN40_08645"/>